<dbReference type="Pfam" id="PF13409">
    <property type="entry name" value="GST_N_2"/>
    <property type="match status" value="1"/>
</dbReference>
<name>A0A9P4MT92_9PLEO</name>
<protein>
    <recommendedName>
        <fullName evidence="1">GST N-terminal domain-containing protein</fullName>
    </recommendedName>
</protein>
<evidence type="ECO:0000313" key="3">
    <source>
        <dbReference type="Proteomes" id="UP000799536"/>
    </source>
</evidence>
<evidence type="ECO:0000259" key="1">
    <source>
        <dbReference type="PROSITE" id="PS50404"/>
    </source>
</evidence>
<sequence length="214" mass="24223">MPGSFLLCITSTSPFARKCRIAISFLNLSSQISWLKINPWKSSTLRTSNPLCKVPTLLRPDGKPALYDSGVIIEYLDFLSQSQTSRESKRMLIPPSGEARWRALRLQALCDDACSAAGRLYAASQNPSSLDVSQSSKDRLNTAVQFSLDALEKEDLNSEDWDLGDLCAVILPSYCEFRVPHAHINWRDTRPKLAKFVYEMEAKEEFRTNRFSHE</sequence>
<dbReference type="OrthoDB" id="249703at2759"/>
<gene>
    <name evidence="2" type="ORF">GQ43DRAFT_439830</name>
</gene>
<dbReference type="Gene3D" id="3.40.30.10">
    <property type="entry name" value="Glutaredoxin"/>
    <property type="match status" value="1"/>
</dbReference>
<dbReference type="InterPro" id="IPR036249">
    <property type="entry name" value="Thioredoxin-like_sf"/>
</dbReference>
<dbReference type="Proteomes" id="UP000799536">
    <property type="component" value="Unassembled WGS sequence"/>
</dbReference>
<dbReference type="AlphaFoldDB" id="A0A9P4MT92"/>
<accession>A0A9P4MT92</accession>
<dbReference type="Gene3D" id="1.20.1050.10">
    <property type="match status" value="1"/>
</dbReference>
<dbReference type="PROSITE" id="PS50404">
    <property type="entry name" value="GST_NTER"/>
    <property type="match status" value="1"/>
</dbReference>
<organism evidence="2 3">
    <name type="scientific">Delitschia confertaspora ATCC 74209</name>
    <dbReference type="NCBI Taxonomy" id="1513339"/>
    <lineage>
        <taxon>Eukaryota</taxon>
        <taxon>Fungi</taxon>
        <taxon>Dikarya</taxon>
        <taxon>Ascomycota</taxon>
        <taxon>Pezizomycotina</taxon>
        <taxon>Dothideomycetes</taxon>
        <taxon>Pleosporomycetidae</taxon>
        <taxon>Pleosporales</taxon>
        <taxon>Delitschiaceae</taxon>
        <taxon>Delitschia</taxon>
    </lineage>
</organism>
<evidence type="ECO:0000313" key="2">
    <source>
        <dbReference type="EMBL" id="KAF2202281.1"/>
    </source>
</evidence>
<reference evidence="2" key="1">
    <citation type="journal article" date="2020" name="Stud. Mycol.">
        <title>101 Dothideomycetes genomes: a test case for predicting lifestyles and emergence of pathogens.</title>
        <authorList>
            <person name="Haridas S."/>
            <person name="Albert R."/>
            <person name="Binder M."/>
            <person name="Bloem J."/>
            <person name="Labutti K."/>
            <person name="Salamov A."/>
            <person name="Andreopoulos B."/>
            <person name="Baker S."/>
            <person name="Barry K."/>
            <person name="Bills G."/>
            <person name="Bluhm B."/>
            <person name="Cannon C."/>
            <person name="Castanera R."/>
            <person name="Culley D."/>
            <person name="Daum C."/>
            <person name="Ezra D."/>
            <person name="Gonzalez J."/>
            <person name="Henrissat B."/>
            <person name="Kuo A."/>
            <person name="Liang C."/>
            <person name="Lipzen A."/>
            <person name="Lutzoni F."/>
            <person name="Magnuson J."/>
            <person name="Mondo S."/>
            <person name="Nolan M."/>
            <person name="Ohm R."/>
            <person name="Pangilinan J."/>
            <person name="Park H.-J."/>
            <person name="Ramirez L."/>
            <person name="Alfaro M."/>
            <person name="Sun H."/>
            <person name="Tritt A."/>
            <person name="Yoshinaga Y."/>
            <person name="Zwiers L.-H."/>
            <person name="Turgeon B."/>
            <person name="Goodwin S."/>
            <person name="Spatafora J."/>
            <person name="Crous P."/>
            <person name="Grigoriev I."/>
        </authorList>
    </citation>
    <scope>NUCLEOTIDE SEQUENCE</scope>
    <source>
        <strain evidence="2">ATCC 74209</strain>
    </source>
</reference>
<dbReference type="SUPFAM" id="SSF52833">
    <property type="entry name" value="Thioredoxin-like"/>
    <property type="match status" value="1"/>
</dbReference>
<feature type="domain" description="GST N-terminal" evidence="1">
    <location>
        <begin position="3"/>
        <end position="84"/>
    </location>
</feature>
<keyword evidence="3" id="KW-1185">Reference proteome</keyword>
<comment type="caution">
    <text evidence="2">The sequence shown here is derived from an EMBL/GenBank/DDBJ whole genome shotgun (WGS) entry which is preliminary data.</text>
</comment>
<proteinExistence type="predicted"/>
<dbReference type="EMBL" id="ML993942">
    <property type="protein sequence ID" value="KAF2202281.1"/>
    <property type="molecule type" value="Genomic_DNA"/>
</dbReference>
<dbReference type="InterPro" id="IPR004045">
    <property type="entry name" value="Glutathione_S-Trfase_N"/>
</dbReference>